<evidence type="ECO:0000313" key="6">
    <source>
        <dbReference type="EMBL" id="ORX54617.1"/>
    </source>
</evidence>
<evidence type="ECO:0000256" key="3">
    <source>
        <dbReference type="ARBA" id="ARBA00023128"/>
    </source>
</evidence>
<dbReference type="SUPFAM" id="SSF47072">
    <property type="entry name" value="Cysteine alpha-hairpin motif"/>
    <property type="match status" value="1"/>
</dbReference>
<dbReference type="EMBL" id="MCGT01000013">
    <property type="protein sequence ID" value="ORX54617.1"/>
    <property type="molecule type" value="Genomic_DNA"/>
</dbReference>
<dbReference type="STRING" id="101127.A0A1X2GIR5"/>
<dbReference type="PROSITE" id="PS51808">
    <property type="entry name" value="CHCH"/>
    <property type="match status" value="1"/>
</dbReference>
<dbReference type="PANTHER" id="PTHR46811">
    <property type="entry name" value="COILED-COIL-HELIX-COILED-COIL-HELIX DOMAIN-CONTAINING PROTEIN 7"/>
    <property type="match status" value="1"/>
</dbReference>
<name>A0A1X2GIR5_9FUNG</name>
<dbReference type="GO" id="GO:0033108">
    <property type="term" value="P:mitochondrial respiratory chain complex assembly"/>
    <property type="evidence" value="ECO:0007669"/>
    <property type="project" value="TreeGrafter"/>
</dbReference>
<organism evidence="6 7">
    <name type="scientific">Hesseltinella vesiculosa</name>
    <dbReference type="NCBI Taxonomy" id="101127"/>
    <lineage>
        <taxon>Eukaryota</taxon>
        <taxon>Fungi</taxon>
        <taxon>Fungi incertae sedis</taxon>
        <taxon>Mucoromycota</taxon>
        <taxon>Mucoromycotina</taxon>
        <taxon>Mucoromycetes</taxon>
        <taxon>Mucorales</taxon>
        <taxon>Cunninghamellaceae</taxon>
        <taxon>Hesseltinella</taxon>
    </lineage>
</organism>
<dbReference type="AlphaFoldDB" id="A0A1X2GIR5"/>
<dbReference type="InterPro" id="IPR009069">
    <property type="entry name" value="Cys_alpha_HP_mot_SF"/>
</dbReference>
<feature type="compositionally biased region" description="Pro residues" evidence="5">
    <location>
        <begin position="1"/>
        <end position="13"/>
    </location>
</feature>
<dbReference type="Gene3D" id="1.10.287.1130">
    <property type="entry name" value="CytochromE C oxidase copper chaperone"/>
    <property type="match status" value="1"/>
</dbReference>
<reference evidence="6 7" key="1">
    <citation type="submission" date="2016-07" db="EMBL/GenBank/DDBJ databases">
        <title>Pervasive Adenine N6-methylation of Active Genes in Fungi.</title>
        <authorList>
            <consortium name="DOE Joint Genome Institute"/>
            <person name="Mondo S.J."/>
            <person name="Dannebaum R.O."/>
            <person name="Kuo R.C."/>
            <person name="Labutti K."/>
            <person name="Haridas S."/>
            <person name="Kuo A."/>
            <person name="Salamov A."/>
            <person name="Ahrendt S.R."/>
            <person name="Lipzen A."/>
            <person name="Sullivan W."/>
            <person name="Andreopoulos W.B."/>
            <person name="Clum A."/>
            <person name="Lindquist E."/>
            <person name="Daum C."/>
            <person name="Ramamoorthy G.K."/>
            <person name="Gryganskyi A."/>
            <person name="Culley D."/>
            <person name="Magnuson J.K."/>
            <person name="James T.Y."/>
            <person name="O'Malley M.A."/>
            <person name="Stajich J.E."/>
            <person name="Spatafora J.W."/>
            <person name="Visel A."/>
            <person name="Grigoriev I.V."/>
        </authorList>
    </citation>
    <scope>NUCLEOTIDE SEQUENCE [LARGE SCALE GENOMIC DNA]</scope>
    <source>
        <strain evidence="6 7">NRRL 3301</strain>
    </source>
</reference>
<comment type="subcellular location">
    <subcellularLocation>
        <location evidence="2">Mitochondrion intermembrane space</location>
    </subcellularLocation>
</comment>
<evidence type="ECO:0000313" key="7">
    <source>
        <dbReference type="Proteomes" id="UP000242146"/>
    </source>
</evidence>
<keyword evidence="4" id="KW-1015">Disulfide bond</keyword>
<dbReference type="PANTHER" id="PTHR46811:SF1">
    <property type="entry name" value="COILED-COIL-HELIX-COILED-COIL-HELIX DOMAIN-CONTAINING PROTEIN 7"/>
    <property type="match status" value="1"/>
</dbReference>
<gene>
    <name evidence="6" type="ORF">DM01DRAFT_1374067</name>
</gene>
<accession>A0A1X2GIR5</accession>
<comment type="function">
    <text evidence="1">Required for the assembly of cytochrome c oxidase.</text>
</comment>
<comment type="caution">
    <text evidence="6">The sequence shown here is derived from an EMBL/GenBank/DDBJ whole genome shotgun (WGS) entry which is preliminary data.</text>
</comment>
<protein>
    <recommendedName>
        <fullName evidence="8">CHCH domain-containing protein</fullName>
    </recommendedName>
</protein>
<keyword evidence="3" id="KW-0496">Mitochondrion</keyword>
<feature type="region of interest" description="Disordered" evidence="5">
    <location>
        <begin position="1"/>
        <end position="20"/>
    </location>
</feature>
<evidence type="ECO:0008006" key="8">
    <source>
        <dbReference type="Google" id="ProtNLM"/>
    </source>
</evidence>
<dbReference type="InterPro" id="IPR051040">
    <property type="entry name" value="COX23"/>
</dbReference>
<proteinExistence type="predicted"/>
<evidence type="ECO:0000256" key="4">
    <source>
        <dbReference type="ARBA" id="ARBA00023157"/>
    </source>
</evidence>
<dbReference type="GO" id="GO:0005758">
    <property type="term" value="C:mitochondrial intermembrane space"/>
    <property type="evidence" value="ECO:0007669"/>
    <property type="project" value="UniProtKB-SubCell"/>
</dbReference>
<evidence type="ECO:0000256" key="1">
    <source>
        <dbReference type="ARBA" id="ARBA00003875"/>
    </source>
</evidence>
<keyword evidence="7" id="KW-1185">Reference proteome</keyword>
<evidence type="ECO:0000256" key="2">
    <source>
        <dbReference type="ARBA" id="ARBA00004569"/>
    </source>
</evidence>
<dbReference type="Proteomes" id="UP000242146">
    <property type="component" value="Unassembled WGS sequence"/>
</dbReference>
<sequence>MPLTKPPPPPPKPTFDEFSTPADFEEKFRKKETTKYMNPCASEEKQSMKCLDVNNYDKSKCEYFFLQYRECKKKWQEERRRLRRAGQL</sequence>
<dbReference type="OrthoDB" id="9971592at2759"/>
<evidence type="ECO:0000256" key="5">
    <source>
        <dbReference type="SAM" id="MobiDB-lite"/>
    </source>
</evidence>